<proteinExistence type="predicted"/>
<name>A0AC35FSM5_9BILA</name>
<accession>A0AC35FSM5</accession>
<organism evidence="1 2">
    <name type="scientific">Panagrolaimus sp. PS1159</name>
    <dbReference type="NCBI Taxonomy" id="55785"/>
    <lineage>
        <taxon>Eukaryota</taxon>
        <taxon>Metazoa</taxon>
        <taxon>Ecdysozoa</taxon>
        <taxon>Nematoda</taxon>
        <taxon>Chromadorea</taxon>
        <taxon>Rhabditida</taxon>
        <taxon>Tylenchina</taxon>
        <taxon>Panagrolaimomorpha</taxon>
        <taxon>Panagrolaimoidea</taxon>
        <taxon>Panagrolaimidae</taxon>
        <taxon>Panagrolaimus</taxon>
    </lineage>
</organism>
<reference evidence="2" key="1">
    <citation type="submission" date="2022-11" db="UniProtKB">
        <authorList>
            <consortium name="WormBaseParasite"/>
        </authorList>
    </citation>
    <scope>IDENTIFICATION</scope>
</reference>
<dbReference type="WBParaSite" id="PS1159_v2.g20304.t1">
    <property type="protein sequence ID" value="PS1159_v2.g20304.t1"/>
    <property type="gene ID" value="PS1159_v2.g20304"/>
</dbReference>
<evidence type="ECO:0000313" key="1">
    <source>
        <dbReference type="Proteomes" id="UP000887580"/>
    </source>
</evidence>
<dbReference type="Proteomes" id="UP000887580">
    <property type="component" value="Unplaced"/>
</dbReference>
<protein>
    <submittedName>
        <fullName evidence="2">Uncharacterized protein</fullName>
    </submittedName>
</protein>
<sequence>MLQNLDLLSMRFSISCAILRLIAFTLSIGTVNGYILGRLITIKNNADLEPSNPSQVKFLPPYIYDTVMDNFPQILTENENNFNDFVAPTEITNKQKKAALQGGFKKSPGLLKTFAGTGSRNCFFTPIQCMIQHDMSKYKKLVDSNISIGRISRRSIPY</sequence>
<evidence type="ECO:0000313" key="2">
    <source>
        <dbReference type="WBParaSite" id="PS1159_v2.g20304.t1"/>
    </source>
</evidence>